<accession>G2YBR5</accession>
<gene>
    <name evidence="2" type="ORF">BofuT4_uP100600.1</name>
</gene>
<evidence type="ECO:0000313" key="3">
    <source>
        <dbReference type="Proteomes" id="UP000008177"/>
    </source>
</evidence>
<dbReference type="InParanoid" id="G2YBR5"/>
<dbReference type="EMBL" id="FQ790313">
    <property type="protein sequence ID" value="CCD34656.1"/>
    <property type="molecule type" value="Genomic_DNA"/>
</dbReference>
<name>G2YBR5_BOTF4</name>
<sequence>MTRRYHNSSLNSGNTDTAEKRPSNVFARGLVPLFHNYNEVIIG</sequence>
<dbReference type="AlphaFoldDB" id="G2YBR5"/>
<evidence type="ECO:0000313" key="2">
    <source>
        <dbReference type="EMBL" id="CCD34656.1"/>
    </source>
</evidence>
<dbReference type="HOGENOM" id="CLU_3242052_0_0_1"/>
<proteinExistence type="predicted"/>
<protein>
    <submittedName>
        <fullName evidence="2">Uncharacterized protein</fullName>
    </submittedName>
</protein>
<reference evidence="3" key="1">
    <citation type="journal article" date="2011" name="PLoS Genet.">
        <title>Genomic analysis of the necrotrophic fungal pathogens Sclerotinia sclerotiorum and Botrytis cinerea.</title>
        <authorList>
            <person name="Amselem J."/>
            <person name="Cuomo C.A."/>
            <person name="van Kan J.A."/>
            <person name="Viaud M."/>
            <person name="Benito E.P."/>
            <person name="Couloux A."/>
            <person name="Coutinho P.M."/>
            <person name="de Vries R.P."/>
            <person name="Dyer P.S."/>
            <person name="Fillinger S."/>
            <person name="Fournier E."/>
            <person name="Gout L."/>
            <person name="Hahn M."/>
            <person name="Kohn L."/>
            <person name="Lapalu N."/>
            <person name="Plummer K.M."/>
            <person name="Pradier J.M."/>
            <person name="Quevillon E."/>
            <person name="Sharon A."/>
            <person name="Simon A."/>
            <person name="ten Have A."/>
            <person name="Tudzynski B."/>
            <person name="Tudzynski P."/>
            <person name="Wincker P."/>
            <person name="Andrew M."/>
            <person name="Anthouard V."/>
            <person name="Beever R.E."/>
            <person name="Beffa R."/>
            <person name="Benoit I."/>
            <person name="Bouzid O."/>
            <person name="Brault B."/>
            <person name="Chen Z."/>
            <person name="Choquer M."/>
            <person name="Collemare J."/>
            <person name="Cotton P."/>
            <person name="Danchin E.G."/>
            <person name="Da Silva C."/>
            <person name="Gautier A."/>
            <person name="Giraud C."/>
            <person name="Giraud T."/>
            <person name="Gonzalez C."/>
            <person name="Grossetete S."/>
            <person name="Guldener U."/>
            <person name="Henrissat B."/>
            <person name="Howlett B.J."/>
            <person name="Kodira C."/>
            <person name="Kretschmer M."/>
            <person name="Lappartient A."/>
            <person name="Leroch M."/>
            <person name="Levis C."/>
            <person name="Mauceli E."/>
            <person name="Neuveglise C."/>
            <person name="Oeser B."/>
            <person name="Pearson M."/>
            <person name="Poulain J."/>
            <person name="Poussereau N."/>
            <person name="Quesneville H."/>
            <person name="Rascle C."/>
            <person name="Schumacher J."/>
            <person name="Segurens B."/>
            <person name="Sexton A."/>
            <person name="Silva E."/>
            <person name="Sirven C."/>
            <person name="Soanes D.M."/>
            <person name="Talbot N.J."/>
            <person name="Templeton M."/>
            <person name="Yandava C."/>
            <person name="Yarden O."/>
            <person name="Zeng Q."/>
            <person name="Rollins J.A."/>
            <person name="Lebrun M.H."/>
            <person name="Dickman M."/>
        </authorList>
    </citation>
    <scope>NUCLEOTIDE SEQUENCE [LARGE SCALE GENOMIC DNA]</scope>
    <source>
        <strain evidence="3">T4</strain>
    </source>
</reference>
<organism evidence="2 3">
    <name type="scientific">Botryotinia fuckeliana (strain T4)</name>
    <name type="common">Noble rot fungus</name>
    <name type="synonym">Botrytis cinerea</name>
    <dbReference type="NCBI Taxonomy" id="999810"/>
    <lineage>
        <taxon>Eukaryota</taxon>
        <taxon>Fungi</taxon>
        <taxon>Dikarya</taxon>
        <taxon>Ascomycota</taxon>
        <taxon>Pezizomycotina</taxon>
        <taxon>Leotiomycetes</taxon>
        <taxon>Helotiales</taxon>
        <taxon>Sclerotiniaceae</taxon>
        <taxon>Botrytis</taxon>
    </lineage>
</organism>
<dbReference type="Proteomes" id="UP000008177">
    <property type="component" value="Unplaced contigs"/>
</dbReference>
<evidence type="ECO:0000256" key="1">
    <source>
        <dbReference type="SAM" id="MobiDB-lite"/>
    </source>
</evidence>
<feature type="region of interest" description="Disordered" evidence="1">
    <location>
        <begin position="1"/>
        <end position="22"/>
    </location>
</feature>
<feature type="compositionally biased region" description="Polar residues" evidence="1">
    <location>
        <begin position="7"/>
        <end position="16"/>
    </location>
</feature>